<accession>A0A5D2M098</accession>
<proteinExistence type="predicted"/>
<reference evidence="1 2" key="1">
    <citation type="submission" date="2019-07" db="EMBL/GenBank/DDBJ databases">
        <title>WGS assembly of Gossypium tomentosum.</title>
        <authorList>
            <person name="Chen Z.J."/>
            <person name="Sreedasyam A."/>
            <person name="Ando A."/>
            <person name="Song Q."/>
            <person name="De L."/>
            <person name="Hulse-Kemp A."/>
            <person name="Ding M."/>
            <person name="Ye W."/>
            <person name="Kirkbride R."/>
            <person name="Jenkins J."/>
            <person name="Plott C."/>
            <person name="Lovell J."/>
            <person name="Lin Y.-M."/>
            <person name="Vaughn R."/>
            <person name="Liu B."/>
            <person name="Li W."/>
            <person name="Simpson S."/>
            <person name="Scheffler B."/>
            <person name="Saski C."/>
            <person name="Grover C."/>
            <person name="Hu G."/>
            <person name="Conover J."/>
            <person name="Carlson J."/>
            <person name="Shu S."/>
            <person name="Boston L."/>
            <person name="Williams M."/>
            <person name="Peterson D."/>
            <person name="Mcgee K."/>
            <person name="Jones D."/>
            <person name="Wendel J."/>
            <person name="Stelly D."/>
            <person name="Grimwood J."/>
            <person name="Schmutz J."/>
        </authorList>
    </citation>
    <scope>NUCLEOTIDE SEQUENCE [LARGE SCALE GENOMIC DNA]</scope>
    <source>
        <strain evidence="1">7179.01</strain>
    </source>
</reference>
<dbReference type="AlphaFoldDB" id="A0A5D2M098"/>
<evidence type="ECO:0000313" key="1">
    <source>
        <dbReference type="EMBL" id="TYH84738.1"/>
    </source>
</evidence>
<sequence length="68" mass="7736">METERELLEIFGSGVRGKIISLLSYMYTHTHTKRSNQIFPMPPIPLISSSSSPFSFFFLSFHACTFAC</sequence>
<dbReference type="Proteomes" id="UP000322667">
    <property type="component" value="Chromosome D02"/>
</dbReference>
<name>A0A5D2M098_GOSTO</name>
<organism evidence="1 2">
    <name type="scientific">Gossypium tomentosum</name>
    <name type="common">Hawaiian cotton</name>
    <name type="synonym">Gossypium sandvicense</name>
    <dbReference type="NCBI Taxonomy" id="34277"/>
    <lineage>
        <taxon>Eukaryota</taxon>
        <taxon>Viridiplantae</taxon>
        <taxon>Streptophyta</taxon>
        <taxon>Embryophyta</taxon>
        <taxon>Tracheophyta</taxon>
        <taxon>Spermatophyta</taxon>
        <taxon>Magnoliopsida</taxon>
        <taxon>eudicotyledons</taxon>
        <taxon>Gunneridae</taxon>
        <taxon>Pentapetalae</taxon>
        <taxon>rosids</taxon>
        <taxon>malvids</taxon>
        <taxon>Malvales</taxon>
        <taxon>Malvaceae</taxon>
        <taxon>Malvoideae</taxon>
        <taxon>Gossypium</taxon>
    </lineage>
</organism>
<gene>
    <name evidence="1" type="ORF">ES332_D02G217100v1</name>
</gene>
<keyword evidence="2" id="KW-1185">Reference proteome</keyword>
<protein>
    <submittedName>
        <fullName evidence="1">Uncharacterized protein</fullName>
    </submittedName>
</protein>
<dbReference type="EMBL" id="CM017624">
    <property type="protein sequence ID" value="TYH84738.1"/>
    <property type="molecule type" value="Genomic_DNA"/>
</dbReference>
<evidence type="ECO:0000313" key="2">
    <source>
        <dbReference type="Proteomes" id="UP000322667"/>
    </source>
</evidence>